<feature type="compositionally biased region" description="Low complexity" evidence="1">
    <location>
        <begin position="21"/>
        <end position="46"/>
    </location>
</feature>
<gene>
    <name evidence="3" type="ORF">DES53_1263</name>
</gene>
<evidence type="ECO:0000256" key="2">
    <source>
        <dbReference type="SAM" id="SignalP"/>
    </source>
</evidence>
<dbReference type="GO" id="GO:0016787">
    <property type="term" value="F:hydrolase activity"/>
    <property type="evidence" value="ECO:0007669"/>
    <property type="project" value="UniProtKB-KW"/>
</dbReference>
<comment type="caution">
    <text evidence="3">The sequence shown here is derived from an EMBL/GenBank/DDBJ whole genome shotgun (WGS) entry which is preliminary data.</text>
</comment>
<dbReference type="InterPro" id="IPR029058">
    <property type="entry name" value="AB_hydrolase_fold"/>
</dbReference>
<proteinExistence type="predicted"/>
<protein>
    <submittedName>
        <fullName evidence="3">Alpha/beta hydrolase family protein</fullName>
    </submittedName>
</protein>
<dbReference type="InterPro" id="IPR025890">
    <property type="entry name" value="Abhydrolase_bac"/>
</dbReference>
<keyword evidence="2" id="KW-0732">Signal</keyword>
<feature type="chain" id="PRO_5016653324" evidence="2">
    <location>
        <begin position="22"/>
        <end position="790"/>
    </location>
</feature>
<dbReference type="PANTHER" id="PTHR22946">
    <property type="entry name" value="DIENELACTONE HYDROLASE DOMAIN-CONTAINING PROTEIN-RELATED"/>
    <property type="match status" value="1"/>
</dbReference>
<dbReference type="Gene3D" id="3.40.50.1820">
    <property type="entry name" value="alpha/beta hydrolase"/>
    <property type="match status" value="2"/>
</dbReference>
<feature type="compositionally biased region" description="Basic and acidic residues" evidence="1">
    <location>
        <begin position="432"/>
        <end position="442"/>
    </location>
</feature>
<feature type="region of interest" description="Disordered" evidence="1">
    <location>
        <begin position="423"/>
        <end position="442"/>
    </location>
</feature>
<feature type="region of interest" description="Disordered" evidence="1">
    <location>
        <begin position="21"/>
        <end position="50"/>
    </location>
</feature>
<dbReference type="RefSeq" id="WP_170157587.1">
    <property type="nucleotide sequence ID" value="NZ_QNRR01000026.1"/>
</dbReference>
<dbReference type="InterPro" id="IPR050261">
    <property type="entry name" value="FrsA_esterase"/>
</dbReference>
<feature type="signal peptide" evidence="2">
    <location>
        <begin position="1"/>
        <end position="21"/>
    </location>
</feature>
<keyword evidence="3" id="KW-0378">Hydrolase</keyword>
<dbReference type="Pfam" id="PF12715">
    <property type="entry name" value="Abhydrolase_7"/>
    <property type="match status" value="1"/>
</dbReference>
<accession>A0A366H0V7</accession>
<dbReference type="PANTHER" id="PTHR22946:SF8">
    <property type="entry name" value="ACETYL XYLAN ESTERASE DOMAIN-CONTAINING PROTEIN"/>
    <property type="match status" value="1"/>
</dbReference>
<keyword evidence="4" id="KW-1185">Reference proteome</keyword>
<name>A0A366H0V7_9BACT</name>
<reference evidence="3 4" key="1">
    <citation type="submission" date="2018-06" db="EMBL/GenBank/DDBJ databases">
        <title>Genomic Encyclopedia of Type Strains, Phase IV (KMG-IV): sequencing the most valuable type-strain genomes for metagenomic binning, comparative biology and taxonomic classification.</title>
        <authorList>
            <person name="Goeker M."/>
        </authorList>
    </citation>
    <scope>NUCLEOTIDE SEQUENCE [LARGE SCALE GENOMIC DNA]</scope>
    <source>
        <strain evidence="3 4">DSM 25532</strain>
    </source>
</reference>
<evidence type="ECO:0000256" key="1">
    <source>
        <dbReference type="SAM" id="MobiDB-lite"/>
    </source>
</evidence>
<dbReference type="Proteomes" id="UP000253426">
    <property type="component" value="Unassembled WGS sequence"/>
</dbReference>
<dbReference type="EMBL" id="QNRR01000026">
    <property type="protein sequence ID" value="RBP35127.1"/>
    <property type="molecule type" value="Genomic_DNA"/>
</dbReference>
<sequence>MRPLTLLLALAVAAGPATRIAAQQQTPQKKEAAAPQAQPPLTGTAALDPATGDERSVALVAGIDRAVMREIQEAATKREALWQRDLSSPEAYDKSVEPNRQRLRKILGVLEEDKRKPLSGLEYVATTDRGSQVAEAQGYVVHVVRWPVLQGVNGEGILIKQRGEPKARVVLLPDAGQTPEEVAGLIKGQEALGQCAHELALAGCDVVIPALINRETEFSGNDAIGIKAELPHREYIYRQAFEMGRHVLGYELQKVLSLVEWMSGRGNTPVAVVGYGEGGLLALYAGALDTRVDATVVCGAFENRDDAWTQPIYRNVQGLLREFGDAEIASLVLPRQLIIAYGSYPEVPTVTGTKVAPGGLVTPSTKEVRGEVDRARKLTQGKFDRSLRFVVAEEEAEGKDTPYPTIATGWLLKTLKLTAKGEPSPLRFSRHPLPEDKERQERQVREMERYTQRLLQVCEDERTATFWRKLPLTPMEKYQEAAKPHREHFWNDVIGRNPDPSVPANARSRFLYANEKFTAYEVMLEVWPEVQAWGYLLVPKGIKKGEKRPVVVCQHGLEGLPEDVVNEDQNSKAWKPYKGFAANLARQGYITFSPHNFYRGQDNFRVVQRKLNLMGKTLFTVIIGQHQRILEWLATQPNVDASRIAFYGLSYGGKSAMRIPAALDGYCLSICSGDFNEWIRKNITTDHRASYLFNREYEIFEWNLGRTFNYAEMAALIAPRPFMVERGHDDGVAIDEWVAWEYAKVQRHYVKLGIADKAEIEYFNGPHCINGVGTYAFLRKHLKWPANGKK</sequence>
<organism evidence="3 4">
    <name type="scientific">Roseimicrobium gellanilyticum</name>
    <dbReference type="NCBI Taxonomy" id="748857"/>
    <lineage>
        <taxon>Bacteria</taxon>
        <taxon>Pseudomonadati</taxon>
        <taxon>Verrucomicrobiota</taxon>
        <taxon>Verrucomicrobiia</taxon>
        <taxon>Verrucomicrobiales</taxon>
        <taxon>Verrucomicrobiaceae</taxon>
        <taxon>Roseimicrobium</taxon>
    </lineage>
</organism>
<evidence type="ECO:0000313" key="4">
    <source>
        <dbReference type="Proteomes" id="UP000253426"/>
    </source>
</evidence>
<dbReference type="SUPFAM" id="SSF53474">
    <property type="entry name" value="alpha/beta-Hydrolases"/>
    <property type="match status" value="2"/>
</dbReference>
<dbReference type="AlphaFoldDB" id="A0A366H0V7"/>
<evidence type="ECO:0000313" key="3">
    <source>
        <dbReference type="EMBL" id="RBP35127.1"/>
    </source>
</evidence>